<dbReference type="AlphaFoldDB" id="A0A0R2EWR5"/>
<evidence type="ECO:0000313" key="3">
    <source>
        <dbReference type="EMBL" id="KRN20654.1"/>
    </source>
</evidence>
<evidence type="ECO:0000256" key="1">
    <source>
        <dbReference type="SAM" id="MobiDB-lite"/>
    </source>
</evidence>
<feature type="domain" description="BIG2" evidence="2">
    <location>
        <begin position="1"/>
        <end position="79"/>
    </location>
</feature>
<sequence>MAMSQATASMKVGDTKKVTAKATPDDADDATAVNGAITYASSDDTIATVAADGTITAVAEGTANITATSGDFTATVKVTVAAAS</sequence>
<dbReference type="SUPFAM" id="SSF49373">
    <property type="entry name" value="Invasin/intimin cell-adhesion fragments"/>
    <property type="match status" value="1"/>
</dbReference>
<dbReference type="Proteomes" id="UP000051442">
    <property type="component" value="Unassembled WGS sequence"/>
</dbReference>
<dbReference type="PATRIC" id="fig|1423804.4.peg.1564"/>
<gene>
    <name evidence="3" type="ORF">FD14_GL001443</name>
</gene>
<evidence type="ECO:0000313" key="4">
    <source>
        <dbReference type="Proteomes" id="UP000051442"/>
    </source>
</evidence>
<dbReference type="InterPro" id="IPR008964">
    <property type="entry name" value="Invasin/intimin_cell_adhesion"/>
</dbReference>
<comment type="caution">
    <text evidence="3">The sequence shown here is derived from an EMBL/GenBank/DDBJ whole genome shotgun (WGS) entry which is preliminary data.</text>
</comment>
<dbReference type="Pfam" id="PF02368">
    <property type="entry name" value="Big_2"/>
    <property type="match status" value="1"/>
</dbReference>
<dbReference type="EMBL" id="AYZM01000131">
    <property type="protein sequence ID" value="KRN20654.1"/>
    <property type="molecule type" value="Genomic_DNA"/>
</dbReference>
<reference evidence="3 4" key="1">
    <citation type="journal article" date="2015" name="Genome Announc.">
        <title>Expanding the biotechnology potential of lactobacilli through comparative genomics of 213 strains and associated genera.</title>
        <authorList>
            <person name="Sun Z."/>
            <person name="Harris H.M."/>
            <person name="McCann A."/>
            <person name="Guo C."/>
            <person name="Argimon S."/>
            <person name="Zhang W."/>
            <person name="Yang X."/>
            <person name="Jeffery I.B."/>
            <person name="Cooney J.C."/>
            <person name="Kagawa T.F."/>
            <person name="Liu W."/>
            <person name="Song Y."/>
            <person name="Salvetti E."/>
            <person name="Wrobel A."/>
            <person name="Rasinkangas P."/>
            <person name="Parkhill J."/>
            <person name="Rea M.C."/>
            <person name="O'Sullivan O."/>
            <person name="Ritari J."/>
            <person name="Douillard F.P."/>
            <person name="Paul Ross R."/>
            <person name="Yang R."/>
            <person name="Briner A.E."/>
            <person name="Felis G.E."/>
            <person name="de Vos W.M."/>
            <person name="Barrangou R."/>
            <person name="Klaenhammer T.R."/>
            <person name="Caufield P.W."/>
            <person name="Cui Y."/>
            <person name="Zhang H."/>
            <person name="O'Toole P.W."/>
        </authorList>
    </citation>
    <scope>NUCLEOTIDE SEQUENCE [LARGE SCALE GENOMIC DNA]</scope>
    <source>
        <strain evidence="3 4">DSM 23365</strain>
    </source>
</reference>
<keyword evidence="4" id="KW-1185">Reference proteome</keyword>
<name>A0A0R2EWR5_9LACO</name>
<organism evidence="3 4">
    <name type="scientific">Secundilactobacillus similis DSM 23365 = JCM 2765</name>
    <dbReference type="NCBI Taxonomy" id="1423804"/>
    <lineage>
        <taxon>Bacteria</taxon>
        <taxon>Bacillati</taxon>
        <taxon>Bacillota</taxon>
        <taxon>Bacilli</taxon>
        <taxon>Lactobacillales</taxon>
        <taxon>Lactobacillaceae</taxon>
        <taxon>Secundilactobacillus</taxon>
    </lineage>
</organism>
<evidence type="ECO:0000259" key="2">
    <source>
        <dbReference type="SMART" id="SM00635"/>
    </source>
</evidence>
<dbReference type="Gene3D" id="2.60.40.1080">
    <property type="match status" value="1"/>
</dbReference>
<dbReference type="STRING" id="1423804.FD14_GL001443"/>
<dbReference type="SMART" id="SM00635">
    <property type="entry name" value="BID_2"/>
    <property type="match status" value="1"/>
</dbReference>
<dbReference type="InterPro" id="IPR003343">
    <property type="entry name" value="Big_2"/>
</dbReference>
<protein>
    <recommendedName>
        <fullName evidence="2">BIG2 domain-containing protein</fullName>
    </recommendedName>
</protein>
<accession>A0A0R2EWR5</accession>
<proteinExistence type="predicted"/>
<feature type="region of interest" description="Disordered" evidence="1">
    <location>
        <begin position="1"/>
        <end position="25"/>
    </location>
</feature>